<dbReference type="InterPro" id="IPR001977">
    <property type="entry name" value="Depp_CoAkinase"/>
</dbReference>
<keyword evidence="11" id="KW-1185">Reference proteome</keyword>
<comment type="subcellular location">
    <subcellularLocation>
        <location evidence="8">Cytoplasm</location>
    </subcellularLocation>
</comment>
<evidence type="ECO:0000256" key="7">
    <source>
        <dbReference type="ARBA" id="ARBA00022993"/>
    </source>
</evidence>
<evidence type="ECO:0000256" key="3">
    <source>
        <dbReference type="ARBA" id="ARBA00022679"/>
    </source>
</evidence>
<dbReference type="RefSeq" id="WP_013172297.1">
    <property type="nucleotide sequence ID" value="NC_014219.1"/>
</dbReference>
<dbReference type="SUPFAM" id="SSF52540">
    <property type="entry name" value="P-loop containing nucleoside triphosphate hydrolases"/>
    <property type="match status" value="1"/>
</dbReference>
<comment type="similarity">
    <text evidence="1 8">Belongs to the CoaE family.</text>
</comment>
<evidence type="ECO:0000256" key="2">
    <source>
        <dbReference type="ARBA" id="ARBA00022490"/>
    </source>
</evidence>
<evidence type="ECO:0000256" key="6">
    <source>
        <dbReference type="ARBA" id="ARBA00022840"/>
    </source>
</evidence>
<dbReference type="HAMAP" id="MF_00376">
    <property type="entry name" value="Dephospho_CoA_kinase"/>
    <property type="match status" value="1"/>
</dbReference>
<evidence type="ECO:0000256" key="4">
    <source>
        <dbReference type="ARBA" id="ARBA00022741"/>
    </source>
</evidence>
<proteinExistence type="inferred from homology"/>
<dbReference type="eggNOG" id="COG0237">
    <property type="taxonomic scope" value="Bacteria"/>
</dbReference>
<dbReference type="HOGENOM" id="CLU_057180_0_0_9"/>
<evidence type="ECO:0000256" key="5">
    <source>
        <dbReference type="ARBA" id="ARBA00022777"/>
    </source>
</evidence>
<evidence type="ECO:0000256" key="1">
    <source>
        <dbReference type="ARBA" id="ARBA00009018"/>
    </source>
</evidence>
<evidence type="ECO:0000256" key="9">
    <source>
        <dbReference type="NCBIfam" id="TIGR00152"/>
    </source>
</evidence>
<dbReference type="GO" id="GO:0015937">
    <property type="term" value="P:coenzyme A biosynthetic process"/>
    <property type="evidence" value="ECO:0007669"/>
    <property type="project" value="UniProtKB-UniRule"/>
</dbReference>
<comment type="pathway">
    <text evidence="8">Cofactor biosynthesis; coenzyme A biosynthesis; CoA from (R)-pantothenate: step 5/5.</text>
</comment>
<keyword evidence="2 8" id="KW-0963">Cytoplasm</keyword>
<keyword evidence="3 8" id="KW-0808">Transferase</keyword>
<sequence length="200" mass="22446">MIIGLTGGIGTGKSTVSKMMRGFDWVVVDADVIARQVVEPHEPAFEAIVEAFGDDIVSEETGTINREKLGRIVFDDEEKRERLNSIVHPAVREAMKAEAEEAKDYGAEVVVMDIPLLIESDLFHMVERTVLVYAPEEQQIERVMERNGLTEDEVRARLRAQLPIEEKKQRVDDVIDNSGSLEELEAEVSAYVETIHNLLA</sequence>
<dbReference type="GO" id="GO:0004140">
    <property type="term" value="F:dephospho-CoA kinase activity"/>
    <property type="evidence" value="ECO:0007669"/>
    <property type="project" value="UniProtKB-UniRule"/>
</dbReference>
<dbReference type="FunFam" id="3.40.50.300:FF:000991">
    <property type="entry name" value="Dephospho-CoA kinase"/>
    <property type="match status" value="1"/>
</dbReference>
<dbReference type="PROSITE" id="PS51219">
    <property type="entry name" value="DPCK"/>
    <property type="match status" value="1"/>
</dbReference>
<dbReference type="Gene3D" id="3.40.50.300">
    <property type="entry name" value="P-loop containing nucleotide triphosphate hydrolases"/>
    <property type="match status" value="1"/>
</dbReference>
<dbReference type="PANTHER" id="PTHR10695">
    <property type="entry name" value="DEPHOSPHO-COA KINASE-RELATED"/>
    <property type="match status" value="1"/>
</dbReference>
<accession>D6XST7</accession>
<dbReference type="CDD" id="cd02022">
    <property type="entry name" value="DPCK"/>
    <property type="match status" value="1"/>
</dbReference>
<dbReference type="OrthoDB" id="9812943at2"/>
<dbReference type="PANTHER" id="PTHR10695:SF46">
    <property type="entry name" value="BIFUNCTIONAL COENZYME A SYNTHASE-RELATED"/>
    <property type="match status" value="1"/>
</dbReference>
<organism evidence="10 11">
    <name type="scientific">Bacillus selenitireducens (strain ATCC 700615 / DSM 15326 / MLS10)</name>
    <dbReference type="NCBI Taxonomy" id="439292"/>
    <lineage>
        <taxon>Bacteria</taxon>
        <taxon>Bacillati</taxon>
        <taxon>Bacillota</taxon>
        <taxon>Bacilli</taxon>
        <taxon>Bacillales</taxon>
        <taxon>Bacillaceae</taxon>
        <taxon>Salisediminibacterium</taxon>
    </lineage>
</organism>
<dbReference type="UniPathway" id="UPA00241">
    <property type="reaction ID" value="UER00356"/>
</dbReference>
<dbReference type="EC" id="2.7.1.24" evidence="8 9"/>
<dbReference type="KEGG" id="bse:Bsel_1361"/>
<dbReference type="AlphaFoldDB" id="D6XST7"/>
<dbReference type="Proteomes" id="UP000000271">
    <property type="component" value="Chromosome"/>
</dbReference>
<comment type="catalytic activity">
    <reaction evidence="8">
        <text>3'-dephospho-CoA + ATP = ADP + CoA + H(+)</text>
        <dbReference type="Rhea" id="RHEA:18245"/>
        <dbReference type="ChEBI" id="CHEBI:15378"/>
        <dbReference type="ChEBI" id="CHEBI:30616"/>
        <dbReference type="ChEBI" id="CHEBI:57287"/>
        <dbReference type="ChEBI" id="CHEBI:57328"/>
        <dbReference type="ChEBI" id="CHEBI:456216"/>
        <dbReference type="EC" id="2.7.1.24"/>
    </reaction>
</comment>
<feature type="binding site" evidence="8">
    <location>
        <begin position="10"/>
        <end position="15"/>
    </location>
    <ligand>
        <name>ATP</name>
        <dbReference type="ChEBI" id="CHEBI:30616"/>
    </ligand>
</feature>
<reference evidence="10" key="1">
    <citation type="submission" date="2009-10" db="EMBL/GenBank/DDBJ databases">
        <title>Complete sequence of Bacillus selenitireducens MLS10.</title>
        <authorList>
            <consortium name="US DOE Joint Genome Institute"/>
            <person name="Lucas S."/>
            <person name="Copeland A."/>
            <person name="Lapidus A."/>
            <person name="Glavina del Rio T."/>
            <person name="Dalin E."/>
            <person name="Tice H."/>
            <person name="Bruce D."/>
            <person name="Goodwin L."/>
            <person name="Pitluck S."/>
            <person name="Sims D."/>
            <person name="Brettin T."/>
            <person name="Detter J.C."/>
            <person name="Han C."/>
            <person name="Larimer F."/>
            <person name="Land M."/>
            <person name="Hauser L."/>
            <person name="Kyrpides N."/>
            <person name="Ovchinnikova G."/>
            <person name="Stolz J."/>
        </authorList>
    </citation>
    <scope>NUCLEOTIDE SEQUENCE [LARGE SCALE GENOMIC DNA]</scope>
    <source>
        <strain evidence="10">MLS10</strain>
    </source>
</reference>
<evidence type="ECO:0000256" key="8">
    <source>
        <dbReference type="HAMAP-Rule" id="MF_00376"/>
    </source>
</evidence>
<dbReference type="GO" id="GO:0005524">
    <property type="term" value="F:ATP binding"/>
    <property type="evidence" value="ECO:0007669"/>
    <property type="project" value="UniProtKB-UniRule"/>
</dbReference>
<gene>
    <name evidence="8" type="primary">coaE</name>
    <name evidence="10" type="ordered locus">Bsel_1361</name>
</gene>
<evidence type="ECO:0000313" key="10">
    <source>
        <dbReference type="EMBL" id="ADH98873.1"/>
    </source>
</evidence>
<dbReference type="NCBIfam" id="TIGR00152">
    <property type="entry name" value="dephospho-CoA kinase"/>
    <property type="match status" value="1"/>
</dbReference>
<comment type="function">
    <text evidence="8">Catalyzes the phosphorylation of the 3'-hydroxyl group of dephosphocoenzyme A to form coenzyme A.</text>
</comment>
<keyword evidence="6 8" id="KW-0067">ATP-binding</keyword>
<keyword evidence="4 8" id="KW-0547">Nucleotide-binding</keyword>
<protein>
    <recommendedName>
        <fullName evidence="8 9">Dephospho-CoA kinase</fullName>
        <ecNumber evidence="8 9">2.7.1.24</ecNumber>
    </recommendedName>
    <alternativeName>
        <fullName evidence="8">Dephosphocoenzyme A kinase</fullName>
    </alternativeName>
</protein>
<evidence type="ECO:0000313" key="11">
    <source>
        <dbReference type="Proteomes" id="UP000000271"/>
    </source>
</evidence>
<keyword evidence="5 8" id="KW-0418">Kinase</keyword>
<name>D6XST7_BACIE</name>
<dbReference type="EMBL" id="CP001791">
    <property type="protein sequence ID" value="ADH98873.1"/>
    <property type="molecule type" value="Genomic_DNA"/>
</dbReference>
<dbReference type="Pfam" id="PF01121">
    <property type="entry name" value="CoaE"/>
    <property type="match status" value="1"/>
</dbReference>
<dbReference type="STRING" id="439292.Bsel_1361"/>
<keyword evidence="7 8" id="KW-0173">Coenzyme A biosynthesis</keyword>
<dbReference type="GO" id="GO:0005737">
    <property type="term" value="C:cytoplasm"/>
    <property type="evidence" value="ECO:0007669"/>
    <property type="project" value="UniProtKB-SubCell"/>
</dbReference>
<dbReference type="InterPro" id="IPR027417">
    <property type="entry name" value="P-loop_NTPase"/>
</dbReference>